<organism evidence="2 3">
    <name type="scientific">Tritrichomonas musculus</name>
    <dbReference type="NCBI Taxonomy" id="1915356"/>
    <lineage>
        <taxon>Eukaryota</taxon>
        <taxon>Metamonada</taxon>
        <taxon>Parabasalia</taxon>
        <taxon>Tritrichomonadida</taxon>
        <taxon>Tritrichomonadidae</taxon>
        <taxon>Tritrichomonas</taxon>
    </lineage>
</organism>
<keyword evidence="1" id="KW-0175">Coiled coil</keyword>
<gene>
    <name evidence="2" type="ORF">M9Y10_038093</name>
</gene>
<protein>
    <submittedName>
        <fullName evidence="2">Uncharacterized protein</fullName>
    </submittedName>
</protein>
<feature type="coiled-coil region" evidence="1">
    <location>
        <begin position="26"/>
        <end position="53"/>
    </location>
</feature>
<reference evidence="2 3" key="1">
    <citation type="submission" date="2024-04" db="EMBL/GenBank/DDBJ databases">
        <title>Tritrichomonas musculus Genome.</title>
        <authorList>
            <person name="Alves-Ferreira E."/>
            <person name="Grigg M."/>
            <person name="Lorenzi H."/>
            <person name="Galac M."/>
        </authorList>
    </citation>
    <scope>NUCLEOTIDE SEQUENCE [LARGE SCALE GENOMIC DNA]</scope>
    <source>
        <strain evidence="2 3">EAF2021</strain>
    </source>
</reference>
<accession>A0ABR2K9A2</accession>
<dbReference type="Proteomes" id="UP001470230">
    <property type="component" value="Unassembled WGS sequence"/>
</dbReference>
<proteinExistence type="predicted"/>
<sequence length="261" mass="30504">MEIPAKERCMLIKSITDECNKSFSSLENIHDIIQFQENRIKQLESELKYKDKLNKQILIENAQYSIDSLTTLLDIIWPLTKKSDFQRSLISNVKFIDILFENLQSAYSSSLLFPLIGILANLNSNDIFRSKIGFKSVFLILEKNGSTILQNYECQQVFLYLLYNISFDIIIINDILRKCPLLKFIKENSNRIVNIPELRDLLFKLLKQITNSIIDDISTNIMDKNDFLLKINEICNSDSLNKFHQSNEILQITDRYFAQKD</sequence>
<evidence type="ECO:0000256" key="1">
    <source>
        <dbReference type="SAM" id="Coils"/>
    </source>
</evidence>
<dbReference type="EMBL" id="JAPFFF010000006">
    <property type="protein sequence ID" value="KAK8887057.1"/>
    <property type="molecule type" value="Genomic_DNA"/>
</dbReference>
<name>A0ABR2K9A2_9EUKA</name>
<evidence type="ECO:0000313" key="2">
    <source>
        <dbReference type="EMBL" id="KAK8887057.1"/>
    </source>
</evidence>
<keyword evidence="3" id="KW-1185">Reference proteome</keyword>
<evidence type="ECO:0000313" key="3">
    <source>
        <dbReference type="Proteomes" id="UP001470230"/>
    </source>
</evidence>
<comment type="caution">
    <text evidence="2">The sequence shown here is derived from an EMBL/GenBank/DDBJ whole genome shotgun (WGS) entry which is preliminary data.</text>
</comment>